<dbReference type="Pfam" id="PF00248">
    <property type="entry name" value="Aldo_ket_red"/>
    <property type="match status" value="1"/>
</dbReference>
<keyword evidence="7" id="KW-1185">Reference proteome</keyword>
<dbReference type="GO" id="GO:0016616">
    <property type="term" value="F:oxidoreductase activity, acting on the CH-OH group of donors, NAD or NADP as acceptor"/>
    <property type="evidence" value="ECO:0007669"/>
    <property type="project" value="InterPro"/>
</dbReference>
<dbReference type="GO" id="GO:0044550">
    <property type="term" value="P:secondary metabolite biosynthetic process"/>
    <property type="evidence" value="ECO:0007669"/>
    <property type="project" value="UniProtKB-ARBA"/>
</dbReference>
<dbReference type="InterPro" id="IPR036812">
    <property type="entry name" value="NAD(P)_OxRdtase_dom_sf"/>
</dbReference>
<dbReference type="InterPro" id="IPR018170">
    <property type="entry name" value="Aldo/ket_reductase_CS"/>
</dbReference>
<feature type="site" description="Lowers pKa of active site Tyr" evidence="4">
    <location>
        <position position="90"/>
    </location>
</feature>
<dbReference type="InterPro" id="IPR023210">
    <property type="entry name" value="NADP_OxRdtase_dom"/>
</dbReference>
<sequence length="325" mass="36211">MDPNPATSVPEVILSSSGRRMPLLGMGTATSPLVGSGATKSAVVQAIELGYRHFDTATLYQTEESLGEAIAEALSRGLIESRDELFVTSKLWCSDAHPDLVLPALQKSLHHLQLEYLDLYLIHWPVSSRQGTYEFPIMKEDFMAMDYAGVWGAMEECQKMGLTKNIGVSNFTCKKLTDLLALAKIPPAVNQVEINPLWQQKKLRDFCKSNGIILSAYAPLGAKGTVWGSNRVLENEVLGEIARAKGKTVAQVCLRWAYEQEVCVVVKSFNQERMKENLDIFSWAFSEEENKKLSEIPQSRGCQGQDYISDQGPFKTIEELWDGEI</sequence>
<dbReference type="Proteomes" id="UP001154282">
    <property type="component" value="Unassembled WGS sequence"/>
</dbReference>
<evidence type="ECO:0000256" key="2">
    <source>
        <dbReference type="PIRSR" id="PIRSR000097-1"/>
    </source>
</evidence>
<dbReference type="PIRSF" id="PIRSF000097">
    <property type="entry name" value="AKR"/>
    <property type="match status" value="1"/>
</dbReference>
<dbReference type="PROSITE" id="PS00062">
    <property type="entry name" value="ALDOKETO_REDUCTASE_2"/>
    <property type="match status" value="1"/>
</dbReference>
<protein>
    <recommendedName>
        <fullName evidence="5">NADP-dependent oxidoreductase domain-containing protein</fullName>
    </recommendedName>
</protein>
<dbReference type="InterPro" id="IPR020471">
    <property type="entry name" value="AKR"/>
</dbReference>
<name>A0AAV0H333_9ROSI</name>
<dbReference type="InterPro" id="IPR044497">
    <property type="entry name" value="AKR4A/B"/>
</dbReference>
<dbReference type="PANTHER" id="PTHR11732">
    <property type="entry name" value="ALDO/KETO REDUCTASE"/>
    <property type="match status" value="1"/>
</dbReference>
<evidence type="ECO:0000313" key="6">
    <source>
        <dbReference type="EMBL" id="CAI0379607.1"/>
    </source>
</evidence>
<feature type="binding site" evidence="3">
    <location>
        <position position="123"/>
    </location>
    <ligand>
        <name>substrate</name>
    </ligand>
</feature>
<gene>
    <name evidence="6" type="ORF">LITE_LOCUS2329</name>
</gene>
<dbReference type="PROSITE" id="PS00063">
    <property type="entry name" value="ALDOKETO_REDUCTASE_3"/>
    <property type="match status" value="1"/>
</dbReference>
<feature type="active site" description="Proton donor" evidence="2">
    <location>
        <position position="60"/>
    </location>
</feature>
<evidence type="ECO:0000256" key="1">
    <source>
        <dbReference type="ARBA" id="ARBA00023002"/>
    </source>
</evidence>
<accession>A0AAV0H333</accession>
<proteinExistence type="predicted"/>
<dbReference type="PROSITE" id="PS00798">
    <property type="entry name" value="ALDOKETO_REDUCTASE_1"/>
    <property type="match status" value="1"/>
</dbReference>
<reference evidence="6" key="1">
    <citation type="submission" date="2022-08" db="EMBL/GenBank/DDBJ databases">
        <authorList>
            <person name="Gutierrez-Valencia J."/>
        </authorList>
    </citation>
    <scope>NUCLEOTIDE SEQUENCE</scope>
</reference>
<feature type="domain" description="NADP-dependent oxidoreductase" evidence="5">
    <location>
        <begin position="40"/>
        <end position="296"/>
    </location>
</feature>
<keyword evidence="1" id="KW-0560">Oxidoreductase</keyword>
<organism evidence="6 7">
    <name type="scientific">Linum tenue</name>
    <dbReference type="NCBI Taxonomy" id="586396"/>
    <lineage>
        <taxon>Eukaryota</taxon>
        <taxon>Viridiplantae</taxon>
        <taxon>Streptophyta</taxon>
        <taxon>Embryophyta</taxon>
        <taxon>Tracheophyta</taxon>
        <taxon>Spermatophyta</taxon>
        <taxon>Magnoliopsida</taxon>
        <taxon>eudicotyledons</taxon>
        <taxon>Gunneridae</taxon>
        <taxon>Pentapetalae</taxon>
        <taxon>rosids</taxon>
        <taxon>fabids</taxon>
        <taxon>Malpighiales</taxon>
        <taxon>Linaceae</taxon>
        <taxon>Linum</taxon>
    </lineage>
</organism>
<evidence type="ECO:0000256" key="3">
    <source>
        <dbReference type="PIRSR" id="PIRSR000097-2"/>
    </source>
</evidence>
<dbReference type="PRINTS" id="PR00069">
    <property type="entry name" value="ALDKETRDTASE"/>
</dbReference>
<evidence type="ECO:0000313" key="7">
    <source>
        <dbReference type="Proteomes" id="UP001154282"/>
    </source>
</evidence>
<evidence type="ECO:0000256" key="4">
    <source>
        <dbReference type="PIRSR" id="PIRSR000097-3"/>
    </source>
</evidence>
<dbReference type="AlphaFoldDB" id="A0AAV0H333"/>
<dbReference type="SUPFAM" id="SSF51430">
    <property type="entry name" value="NAD(P)-linked oxidoreductase"/>
    <property type="match status" value="1"/>
</dbReference>
<dbReference type="Gene3D" id="3.20.20.100">
    <property type="entry name" value="NADP-dependent oxidoreductase domain"/>
    <property type="match status" value="1"/>
</dbReference>
<evidence type="ECO:0000259" key="5">
    <source>
        <dbReference type="Pfam" id="PF00248"/>
    </source>
</evidence>
<comment type="caution">
    <text evidence="6">The sequence shown here is derived from an EMBL/GenBank/DDBJ whole genome shotgun (WGS) entry which is preliminary data.</text>
</comment>
<dbReference type="EMBL" id="CAMGYJ010000002">
    <property type="protein sequence ID" value="CAI0379607.1"/>
    <property type="molecule type" value="Genomic_DNA"/>
</dbReference>
<dbReference type="FunFam" id="3.20.20.100:FF:000014">
    <property type="entry name" value="NAD(P)-linked oxidoreductase superfamily protein"/>
    <property type="match status" value="1"/>
</dbReference>
<dbReference type="CDD" id="cd19124">
    <property type="entry name" value="AKR_AKR4A_4B"/>
    <property type="match status" value="1"/>
</dbReference>